<dbReference type="InterPro" id="IPR051044">
    <property type="entry name" value="MAG_DAG_Lipase"/>
</dbReference>
<feature type="domain" description="Serine aminopeptidase S33" evidence="1">
    <location>
        <begin position="29"/>
        <end position="292"/>
    </location>
</feature>
<dbReference type="GO" id="GO:0016787">
    <property type="term" value="F:hydrolase activity"/>
    <property type="evidence" value="ECO:0007669"/>
    <property type="project" value="UniProtKB-KW"/>
</dbReference>
<dbReference type="AlphaFoldDB" id="A0A8B4Q906"/>
<name>A0A8B4Q906_9BACL</name>
<organism evidence="2 4">
    <name type="scientific">Kurthia zopfii</name>
    <dbReference type="NCBI Taxonomy" id="1650"/>
    <lineage>
        <taxon>Bacteria</taxon>
        <taxon>Bacillati</taxon>
        <taxon>Bacillota</taxon>
        <taxon>Bacilli</taxon>
        <taxon>Bacillales</taxon>
        <taxon>Caryophanaceae</taxon>
        <taxon>Kurthia</taxon>
    </lineage>
</organism>
<evidence type="ECO:0000313" key="2">
    <source>
        <dbReference type="EMBL" id="STX09164.1"/>
    </source>
</evidence>
<gene>
    <name evidence="3" type="ORF">DFR61_10592</name>
    <name evidence="2" type="ORF">NCTC10597_00834</name>
</gene>
<accession>A0A8B4Q906</accession>
<dbReference type="Gene3D" id="3.40.50.1820">
    <property type="entry name" value="alpha/beta hydrolase"/>
    <property type="match status" value="1"/>
</dbReference>
<dbReference type="SUPFAM" id="SSF53474">
    <property type="entry name" value="alpha/beta-Hydrolases"/>
    <property type="match status" value="1"/>
</dbReference>
<dbReference type="EMBL" id="UGNP01000001">
    <property type="protein sequence ID" value="STX09164.1"/>
    <property type="molecule type" value="Genomic_DNA"/>
</dbReference>
<dbReference type="RefSeq" id="WP_109349300.1">
    <property type="nucleotide sequence ID" value="NZ_BJUE01000028.1"/>
</dbReference>
<reference evidence="2 4" key="1">
    <citation type="submission" date="2018-06" db="EMBL/GenBank/DDBJ databases">
        <authorList>
            <consortium name="Pathogen Informatics"/>
            <person name="Doyle S."/>
        </authorList>
    </citation>
    <scope>NUCLEOTIDE SEQUENCE [LARGE SCALE GENOMIC DNA]</scope>
    <source>
        <strain evidence="2 4">NCTC10597</strain>
    </source>
</reference>
<dbReference type="Proteomes" id="UP000294641">
    <property type="component" value="Unassembled WGS sequence"/>
</dbReference>
<evidence type="ECO:0000259" key="1">
    <source>
        <dbReference type="Pfam" id="PF12146"/>
    </source>
</evidence>
<dbReference type="Proteomes" id="UP000254330">
    <property type="component" value="Unassembled WGS sequence"/>
</dbReference>
<dbReference type="Pfam" id="PF12146">
    <property type="entry name" value="Hydrolase_4"/>
    <property type="match status" value="1"/>
</dbReference>
<dbReference type="EMBL" id="SNZG01000005">
    <property type="protein sequence ID" value="TDR41853.1"/>
    <property type="molecule type" value="Genomic_DNA"/>
</dbReference>
<dbReference type="InterPro" id="IPR022742">
    <property type="entry name" value="Hydrolase_4"/>
</dbReference>
<protein>
    <submittedName>
        <fullName evidence="3">Alpha-beta hydrolase superfamily lysophospholipase</fullName>
    </submittedName>
    <submittedName>
        <fullName evidence="2">Esterase/lipase</fullName>
    </submittedName>
</protein>
<evidence type="ECO:0000313" key="3">
    <source>
        <dbReference type="EMBL" id="TDR41853.1"/>
    </source>
</evidence>
<dbReference type="PANTHER" id="PTHR11614">
    <property type="entry name" value="PHOSPHOLIPASE-RELATED"/>
    <property type="match status" value="1"/>
</dbReference>
<evidence type="ECO:0000313" key="5">
    <source>
        <dbReference type="Proteomes" id="UP000294641"/>
    </source>
</evidence>
<evidence type="ECO:0000313" key="4">
    <source>
        <dbReference type="Proteomes" id="UP000254330"/>
    </source>
</evidence>
<keyword evidence="3" id="KW-0378">Hydrolase</keyword>
<keyword evidence="5" id="KW-1185">Reference proteome</keyword>
<proteinExistence type="predicted"/>
<comment type="caution">
    <text evidence="2">The sequence shown here is derived from an EMBL/GenBank/DDBJ whole genome shotgun (WGS) entry which is preliminary data.</text>
</comment>
<reference evidence="3 5" key="2">
    <citation type="submission" date="2019-03" db="EMBL/GenBank/DDBJ databases">
        <title>Genomic Encyclopedia of Type Strains, Phase IV (KMG-IV): sequencing the most valuable type-strain genomes for metagenomic binning, comparative biology and taxonomic classification.</title>
        <authorList>
            <person name="Goeker M."/>
        </authorList>
    </citation>
    <scope>NUCLEOTIDE SEQUENCE [LARGE SCALE GENOMIC DNA]</scope>
    <source>
        <strain evidence="3 5">DSM 20580</strain>
    </source>
</reference>
<sequence>MNKTTLDVESSDGHKIAVTVYTPQKPYVGHVHIFHGMAEHQERYEDFAKFLTDHHYVVSTHDHRGHGATAENNDAQFGYFAYENGFEVVVEDAHFAVQAARANFEDLPKPVILGHSMGSFIARRYIQHYSDEISKVLIMGTGSFNALHKAGLIVAKVLAKQKGPQVEAKLLEQLSFGTYNSRISTVYSPSDWLSTDRDEVRKYDADERCGFTCTNQFYVDLLSGMQLVSKESEINKIRKDLPILLISGKEDPVGEYGKGVWRVANQYYHAGFTHVAIHLFENKRHEILNETNNEIVYKTILKWLEKKVHERAKAV</sequence>
<dbReference type="OrthoDB" id="9806902at2"/>
<dbReference type="InterPro" id="IPR029058">
    <property type="entry name" value="AB_hydrolase_fold"/>
</dbReference>